<evidence type="ECO:0000313" key="3">
    <source>
        <dbReference type="EMBL" id="WZW99220.1"/>
    </source>
</evidence>
<evidence type="ECO:0000256" key="2">
    <source>
        <dbReference type="ARBA" id="ARBA00022801"/>
    </source>
</evidence>
<dbReference type="PANTHER" id="PTHR46124">
    <property type="entry name" value="D-AMINOACYL-TRNA DEACYLASE"/>
    <property type="match status" value="1"/>
</dbReference>
<organism evidence="3 4">
    <name type="scientific">Propioniciclava soli</name>
    <dbReference type="NCBI Taxonomy" id="2775081"/>
    <lineage>
        <taxon>Bacteria</taxon>
        <taxon>Bacillati</taxon>
        <taxon>Actinomycetota</taxon>
        <taxon>Actinomycetes</taxon>
        <taxon>Propionibacteriales</taxon>
        <taxon>Propionibacteriaceae</taxon>
        <taxon>Propioniciclava</taxon>
    </lineage>
</organism>
<keyword evidence="4" id="KW-1185">Reference proteome</keyword>
<keyword evidence="2 3" id="KW-0378">Hydrolase</keyword>
<proteinExistence type="predicted"/>
<accession>A0ABZ3C8V8</accession>
<dbReference type="InterPro" id="IPR015991">
    <property type="entry name" value="TatD/YcfH-like"/>
</dbReference>
<dbReference type="NCBIfam" id="TIGR00010">
    <property type="entry name" value="YchF/TatD family DNA exonuclease"/>
    <property type="match status" value="1"/>
</dbReference>
<gene>
    <name evidence="3" type="ORF">PCC79_03190</name>
</gene>
<dbReference type="InterPro" id="IPR018228">
    <property type="entry name" value="DNase_TatD-rel_CS"/>
</dbReference>
<dbReference type="PIRSF" id="PIRSF005902">
    <property type="entry name" value="DNase_TatD"/>
    <property type="match status" value="1"/>
</dbReference>
<dbReference type="Proteomes" id="UP001434337">
    <property type="component" value="Chromosome"/>
</dbReference>
<reference evidence="3 4" key="1">
    <citation type="journal article" date="2023" name="Environ Microbiome">
        <title>A coral-associated actinobacterium mitigates coral bleaching under heat stress.</title>
        <authorList>
            <person name="Li J."/>
            <person name="Zou Y."/>
            <person name="Li Q."/>
            <person name="Zhang J."/>
            <person name="Bourne D.G."/>
            <person name="Lyu Y."/>
            <person name="Liu C."/>
            <person name="Zhang S."/>
        </authorList>
    </citation>
    <scope>NUCLEOTIDE SEQUENCE [LARGE SCALE GENOMIC DNA]</scope>
    <source>
        <strain evidence="3 4">SCSIO 13291</strain>
    </source>
</reference>
<dbReference type="RefSeq" id="WP_232549578.1">
    <property type="nucleotide sequence ID" value="NZ_CP115965.1"/>
</dbReference>
<dbReference type="PROSITE" id="PS01091">
    <property type="entry name" value="TATD_3"/>
    <property type="match status" value="1"/>
</dbReference>
<dbReference type="EMBL" id="CP115965">
    <property type="protein sequence ID" value="WZW99220.1"/>
    <property type="molecule type" value="Genomic_DNA"/>
</dbReference>
<dbReference type="InterPro" id="IPR001130">
    <property type="entry name" value="TatD-like"/>
</dbReference>
<evidence type="ECO:0000313" key="4">
    <source>
        <dbReference type="Proteomes" id="UP001434337"/>
    </source>
</evidence>
<sequence>MTDKPLPQAPEALPVPTTDAHTHLTTTARATGLAPADALAHARAVGVHRVVDVGYDPASSAAALALATEHPEVVATVAIHPHDAVELGEGLDEALREVEALLGAPGAVDATATGARGRIRGVGETGLDHYWVKDPAERARQRDAFATQIGWAHAHDLALVIHDRDAHADLVDVLDAQGWPARVQMHCFSGDAAFARRCLDGGAHLSFPGTVTFKANEHLREALRLTPLDRLLVETDAPYLTPAPLRGRPNASYLLPHTVRFIADVRGVDLAELCAQLDANATALFGDWGTAAENTAVENTAVENTAVGRTADGATGGGRG</sequence>
<dbReference type="GO" id="GO:0016787">
    <property type="term" value="F:hydrolase activity"/>
    <property type="evidence" value="ECO:0007669"/>
    <property type="project" value="UniProtKB-KW"/>
</dbReference>
<keyword evidence="1" id="KW-0479">Metal-binding</keyword>
<dbReference type="Gene3D" id="3.20.20.140">
    <property type="entry name" value="Metal-dependent hydrolases"/>
    <property type="match status" value="1"/>
</dbReference>
<dbReference type="InterPro" id="IPR032466">
    <property type="entry name" value="Metal_Hydrolase"/>
</dbReference>
<dbReference type="CDD" id="cd01310">
    <property type="entry name" value="TatD_DNAse"/>
    <property type="match status" value="1"/>
</dbReference>
<evidence type="ECO:0000256" key="1">
    <source>
        <dbReference type="ARBA" id="ARBA00022723"/>
    </source>
</evidence>
<name>A0ABZ3C8V8_9ACTN</name>
<dbReference type="Pfam" id="PF01026">
    <property type="entry name" value="TatD_DNase"/>
    <property type="match status" value="1"/>
</dbReference>
<protein>
    <submittedName>
        <fullName evidence="3">TatD family hydrolase</fullName>
    </submittedName>
</protein>
<dbReference type="PANTHER" id="PTHR46124:SF2">
    <property type="entry name" value="D-AMINOACYL-TRNA DEACYLASE"/>
    <property type="match status" value="1"/>
</dbReference>
<dbReference type="SUPFAM" id="SSF51556">
    <property type="entry name" value="Metallo-dependent hydrolases"/>
    <property type="match status" value="1"/>
</dbReference>